<reference evidence="1 2" key="1">
    <citation type="submission" date="2016-12" db="EMBL/GenBank/DDBJ databases">
        <title>The new phylogeny of genus Mycobacterium.</title>
        <authorList>
            <person name="Tortoli E."/>
            <person name="Trovato A."/>
            <person name="Cirillo D.M."/>
        </authorList>
    </citation>
    <scope>NUCLEOTIDE SEQUENCE [LARGE SCALE GENOMIC DNA]</scope>
    <source>
        <strain evidence="1 2">DSM 45130</strain>
    </source>
</reference>
<dbReference type="RefSeq" id="WP_133052912.1">
    <property type="nucleotide sequence ID" value="NZ_AP022618.1"/>
</dbReference>
<dbReference type="OrthoDB" id="4626756at2"/>
<dbReference type="AlphaFoldDB" id="A0A1X0DGJ6"/>
<proteinExistence type="predicted"/>
<evidence type="ECO:0000313" key="1">
    <source>
        <dbReference type="EMBL" id="ORA71488.1"/>
    </source>
</evidence>
<organism evidence="1 2">
    <name type="scientific">Mycolicibacterium insubricum</name>
    <dbReference type="NCBI Taxonomy" id="444597"/>
    <lineage>
        <taxon>Bacteria</taxon>
        <taxon>Bacillati</taxon>
        <taxon>Actinomycetota</taxon>
        <taxon>Actinomycetes</taxon>
        <taxon>Mycobacteriales</taxon>
        <taxon>Mycobacteriaceae</taxon>
        <taxon>Mycolicibacterium</taxon>
    </lineage>
</organism>
<keyword evidence="2" id="KW-1185">Reference proteome</keyword>
<comment type="caution">
    <text evidence="1">The sequence shown here is derived from an EMBL/GenBank/DDBJ whole genome shotgun (WGS) entry which is preliminary data.</text>
</comment>
<dbReference type="EMBL" id="MVHS01000013">
    <property type="protein sequence ID" value="ORA71488.1"/>
    <property type="molecule type" value="Genomic_DNA"/>
</dbReference>
<name>A0A1X0DGJ6_9MYCO</name>
<dbReference type="Proteomes" id="UP000192801">
    <property type="component" value="Unassembled WGS sequence"/>
</dbReference>
<gene>
    <name evidence="1" type="ORF">BST26_08080</name>
</gene>
<protein>
    <submittedName>
        <fullName evidence="1">Uncharacterized protein</fullName>
    </submittedName>
</protein>
<accession>A0A1X0DGJ6</accession>
<dbReference type="STRING" id="444597.BST26_08080"/>
<sequence length="117" mass="12869">MNTDWRTIQVVPAPKHGNVEVFERTGEMPGEYTSTSLLRLFGVLLQQHAKTGETRIVLAAADDHGRITELIPGVSKRRFVGVMWDGGTMDPDSLLARSLDAWAEWGIVPDDPPTGRG</sequence>
<evidence type="ECO:0000313" key="2">
    <source>
        <dbReference type="Proteomes" id="UP000192801"/>
    </source>
</evidence>